<dbReference type="Proteomes" id="UP000799537">
    <property type="component" value="Unassembled WGS sequence"/>
</dbReference>
<dbReference type="GeneID" id="54560685"/>
<gene>
    <name evidence="2" type="ORF">M409DRAFT_24835</name>
</gene>
<reference evidence="2" key="1">
    <citation type="journal article" date="2020" name="Stud. Mycol.">
        <title>101 Dothideomycetes genomes: a test case for predicting lifestyles and emergence of pathogens.</title>
        <authorList>
            <person name="Haridas S."/>
            <person name="Albert R."/>
            <person name="Binder M."/>
            <person name="Bloem J."/>
            <person name="Labutti K."/>
            <person name="Salamov A."/>
            <person name="Andreopoulos B."/>
            <person name="Baker S."/>
            <person name="Barry K."/>
            <person name="Bills G."/>
            <person name="Bluhm B."/>
            <person name="Cannon C."/>
            <person name="Castanera R."/>
            <person name="Culley D."/>
            <person name="Daum C."/>
            <person name="Ezra D."/>
            <person name="Gonzalez J."/>
            <person name="Henrissat B."/>
            <person name="Kuo A."/>
            <person name="Liang C."/>
            <person name="Lipzen A."/>
            <person name="Lutzoni F."/>
            <person name="Magnuson J."/>
            <person name="Mondo S."/>
            <person name="Nolan M."/>
            <person name="Ohm R."/>
            <person name="Pangilinan J."/>
            <person name="Park H.-J."/>
            <person name="Ramirez L."/>
            <person name="Alfaro M."/>
            <person name="Sun H."/>
            <person name="Tritt A."/>
            <person name="Yoshinaga Y."/>
            <person name="Zwiers L.-H."/>
            <person name="Turgeon B."/>
            <person name="Goodwin S."/>
            <person name="Spatafora J."/>
            <person name="Crous P."/>
            <person name="Grigoriev I."/>
        </authorList>
    </citation>
    <scope>NUCLEOTIDE SEQUENCE</scope>
    <source>
        <strain evidence="2">ATCC 36951</strain>
    </source>
</reference>
<name>A0A6A6CE13_ZASCE</name>
<dbReference type="SUPFAM" id="SSF53474">
    <property type="entry name" value="alpha/beta-Hydrolases"/>
    <property type="match status" value="1"/>
</dbReference>
<dbReference type="Pfam" id="PF00561">
    <property type="entry name" value="Abhydrolase_1"/>
    <property type="match status" value="1"/>
</dbReference>
<dbReference type="InterPro" id="IPR029058">
    <property type="entry name" value="AB_hydrolase_fold"/>
</dbReference>
<dbReference type="PANTHER" id="PTHR43798">
    <property type="entry name" value="MONOACYLGLYCEROL LIPASE"/>
    <property type="match status" value="1"/>
</dbReference>
<feature type="domain" description="AB hydrolase-1" evidence="1">
    <location>
        <begin position="30"/>
        <end position="150"/>
    </location>
</feature>
<evidence type="ECO:0000313" key="3">
    <source>
        <dbReference type="Proteomes" id="UP000799537"/>
    </source>
</evidence>
<accession>A0A6A6CE13</accession>
<dbReference type="InterPro" id="IPR000073">
    <property type="entry name" value="AB_hydrolase_1"/>
</dbReference>
<dbReference type="OrthoDB" id="408373at2759"/>
<sequence length="273" mass="31083">MSGSLKSMTFDGVKISYKTYSLDDRKTETPVLCFVHGWCCSSALWQGQEPLFKKHASIVIDIPGHGLSDKPQGREAVYGAEFFGRSINAVLEAEDANKVVLVGHSVGGYWCTMVLRLFGEDKVKGIFFCNSFFTAPTHSLTSTQRKAWADSIKDDEQFSSFVDSLFSDKYSRAIREQVSTTMVHETPLHVRTGCIQTNYLSHHWGVDEVYSETPMLHLRQKGSPDWDERAKFHFPTLTTETWEGVGHFIFMEEVDKFNDRVQVFLEHHSLVPR</sequence>
<dbReference type="RefSeq" id="XP_033665822.1">
    <property type="nucleotide sequence ID" value="XM_033807413.1"/>
</dbReference>
<protein>
    <recommendedName>
        <fullName evidence="1">AB hydrolase-1 domain-containing protein</fullName>
    </recommendedName>
</protein>
<dbReference type="Gene3D" id="3.40.50.1820">
    <property type="entry name" value="alpha/beta hydrolase"/>
    <property type="match status" value="1"/>
</dbReference>
<evidence type="ECO:0000313" key="2">
    <source>
        <dbReference type="EMBL" id="KAF2164933.1"/>
    </source>
</evidence>
<dbReference type="InterPro" id="IPR050266">
    <property type="entry name" value="AB_hydrolase_sf"/>
</dbReference>
<evidence type="ECO:0000259" key="1">
    <source>
        <dbReference type="Pfam" id="PF00561"/>
    </source>
</evidence>
<dbReference type="EMBL" id="ML993602">
    <property type="protein sequence ID" value="KAF2164933.1"/>
    <property type="molecule type" value="Genomic_DNA"/>
</dbReference>
<proteinExistence type="predicted"/>
<organism evidence="2 3">
    <name type="scientific">Zasmidium cellare ATCC 36951</name>
    <dbReference type="NCBI Taxonomy" id="1080233"/>
    <lineage>
        <taxon>Eukaryota</taxon>
        <taxon>Fungi</taxon>
        <taxon>Dikarya</taxon>
        <taxon>Ascomycota</taxon>
        <taxon>Pezizomycotina</taxon>
        <taxon>Dothideomycetes</taxon>
        <taxon>Dothideomycetidae</taxon>
        <taxon>Mycosphaerellales</taxon>
        <taxon>Mycosphaerellaceae</taxon>
        <taxon>Zasmidium</taxon>
    </lineage>
</organism>
<keyword evidence="3" id="KW-1185">Reference proteome</keyword>
<dbReference type="AlphaFoldDB" id="A0A6A6CE13"/>